<dbReference type="AlphaFoldDB" id="A0AAW4PMD4"/>
<dbReference type="Proteomes" id="UP001430377">
    <property type="component" value="Unassembled WGS sequence"/>
</dbReference>
<dbReference type="EMBL" id="RKLR01000001">
    <property type="protein sequence ID" value="MBX0322281.1"/>
    <property type="molecule type" value="Genomic_DNA"/>
</dbReference>
<gene>
    <name evidence="1" type="ORF">EGH21_04445</name>
</gene>
<name>A0AAW4PMD4_9EURY</name>
<reference evidence="1 2" key="1">
    <citation type="submission" date="2021-06" db="EMBL/GenBank/DDBJ databases">
        <title>Halomicroarcula sp. a new haloarchaeum isolated from saline soil.</title>
        <authorList>
            <person name="Duran-Viseras A."/>
            <person name="Sanchez-Porro C."/>
            <person name="Ventosa A."/>
        </authorList>
    </citation>
    <scope>NUCLEOTIDE SEQUENCE [LARGE SCALE GENOMIC DNA]</scope>
    <source>
        <strain evidence="1 2">F13</strain>
    </source>
</reference>
<evidence type="ECO:0008006" key="3">
    <source>
        <dbReference type="Google" id="ProtNLM"/>
    </source>
</evidence>
<comment type="caution">
    <text evidence="1">The sequence shown here is derived from an EMBL/GenBank/DDBJ whole genome shotgun (WGS) entry which is preliminary data.</text>
</comment>
<proteinExistence type="predicted"/>
<keyword evidence="2" id="KW-1185">Reference proteome</keyword>
<organism evidence="1 2">
    <name type="scientific">Haloarcula rubra</name>
    <dbReference type="NCBI Taxonomy" id="2487747"/>
    <lineage>
        <taxon>Archaea</taxon>
        <taxon>Methanobacteriati</taxon>
        <taxon>Methanobacteriota</taxon>
        <taxon>Stenosarchaea group</taxon>
        <taxon>Halobacteria</taxon>
        <taxon>Halobacteriales</taxon>
        <taxon>Haloarculaceae</taxon>
        <taxon>Haloarcula</taxon>
    </lineage>
</organism>
<protein>
    <recommendedName>
        <fullName evidence="3">Conjugal transfer protein TraB</fullName>
    </recommendedName>
</protein>
<dbReference type="RefSeq" id="WP_220617244.1">
    <property type="nucleotide sequence ID" value="NZ_RKLR01000001.1"/>
</dbReference>
<accession>A0AAW4PMD4</accession>
<sequence length="195" mass="20697">MVERESPAVLALELPPLAVPLYEHHASDAMTPPTFGGEMSAAIQAADGAAIVGIDGPSPSFLRRVVAALHRERASLETVRRTAQSVLSLTKTALTRRLAATLATLTAVQVTVDVPTVYDAGWGDDAERQATDERERMETAEAMRSAFDPPPPAAVRTTARERHMADRLATLRSRGDVVAVVGQGHGDAVAARLAD</sequence>
<evidence type="ECO:0000313" key="1">
    <source>
        <dbReference type="EMBL" id="MBX0322281.1"/>
    </source>
</evidence>
<evidence type="ECO:0000313" key="2">
    <source>
        <dbReference type="Proteomes" id="UP001430377"/>
    </source>
</evidence>